<evidence type="ECO:0000256" key="6">
    <source>
        <dbReference type="ARBA" id="ARBA00022692"/>
    </source>
</evidence>
<dbReference type="PANTHER" id="PTHR31201:SF1">
    <property type="entry name" value="GLYCEROPHOSPHOCHOLINE ACYLTRANSFERASE 1"/>
    <property type="match status" value="1"/>
</dbReference>
<evidence type="ECO:0000256" key="14">
    <source>
        <dbReference type="SAM" id="Phobius"/>
    </source>
</evidence>
<gene>
    <name evidence="15" type="ORF">VOLCADRAFT_90892</name>
</gene>
<evidence type="ECO:0000256" key="7">
    <source>
        <dbReference type="ARBA" id="ARBA00022989"/>
    </source>
</evidence>
<dbReference type="PANTHER" id="PTHR31201">
    <property type="entry name" value="OS01G0585100 PROTEIN"/>
    <property type="match status" value="1"/>
</dbReference>
<evidence type="ECO:0000256" key="10">
    <source>
        <dbReference type="ARBA" id="ARBA00023209"/>
    </source>
</evidence>
<feature type="compositionally biased region" description="Acidic residues" evidence="13">
    <location>
        <begin position="171"/>
        <end position="182"/>
    </location>
</feature>
<dbReference type="GO" id="GO:0006656">
    <property type="term" value="P:phosphatidylcholine biosynthetic process"/>
    <property type="evidence" value="ECO:0007669"/>
    <property type="project" value="TreeGrafter"/>
</dbReference>
<dbReference type="KEGG" id="vcn:VOLCADRAFT_90892"/>
<dbReference type="eggNOG" id="KOG2895">
    <property type="taxonomic scope" value="Eukaryota"/>
</dbReference>
<accession>D8TVC3</accession>
<dbReference type="GeneID" id="9619898"/>
<feature type="compositionally biased region" description="Pro residues" evidence="13">
    <location>
        <begin position="101"/>
        <end position="128"/>
    </location>
</feature>
<evidence type="ECO:0000256" key="8">
    <source>
        <dbReference type="ARBA" id="ARBA00023098"/>
    </source>
</evidence>
<dbReference type="InterPro" id="IPR021261">
    <property type="entry name" value="GPCAT"/>
</dbReference>
<evidence type="ECO:0000313" key="16">
    <source>
        <dbReference type="Proteomes" id="UP000001058"/>
    </source>
</evidence>
<evidence type="ECO:0000256" key="3">
    <source>
        <dbReference type="ARBA" id="ARBA00019082"/>
    </source>
</evidence>
<evidence type="ECO:0000313" key="15">
    <source>
        <dbReference type="EMBL" id="EFJ48676.1"/>
    </source>
</evidence>
<evidence type="ECO:0000256" key="5">
    <source>
        <dbReference type="ARBA" id="ARBA00022679"/>
    </source>
</evidence>
<feature type="region of interest" description="Disordered" evidence="13">
    <location>
        <begin position="1"/>
        <end position="74"/>
    </location>
</feature>
<evidence type="ECO:0000256" key="9">
    <source>
        <dbReference type="ARBA" id="ARBA00023136"/>
    </source>
</evidence>
<comment type="subcellular location">
    <subcellularLocation>
        <location evidence="1">Membrane</location>
        <topology evidence="1">Multi-pass membrane protein</topology>
    </subcellularLocation>
</comment>
<feature type="compositionally biased region" description="Low complexity" evidence="13">
    <location>
        <begin position="155"/>
        <end position="170"/>
    </location>
</feature>
<feature type="region of interest" description="Disordered" evidence="13">
    <location>
        <begin position="93"/>
        <end position="130"/>
    </location>
</feature>
<keyword evidence="10" id="KW-0594">Phospholipid biosynthesis</keyword>
<keyword evidence="12" id="KW-0012">Acyltransferase</keyword>
<evidence type="ECO:0000256" key="1">
    <source>
        <dbReference type="ARBA" id="ARBA00004141"/>
    </source>
</evidence>
<keyword evidence="7 14" id="KW-1133">Transmembrane helix</keyword>
<dbReference type="OrthoDB" id="406287at2759"/>
<evidence type="ECO:0000256" key="4">
    <source>
        <dbReference type="ARBA" id="ARBA00022516"/>
    </source>
</evidence>
<feature type="region of interest" description="Disordered" evidence="13">
    <location>
        <begin position="145"/>
        <end position="182"/>
    </location>
</feature>
<comment type="similarity">
    <text evidence="2">Belongs to the GPC1 family.</text>
</comment>
<evidence type="ECO:0000256" key="12">
    <source>
        <dbReference type="ARBA" id="ARBA00023315"/>
    </source>
</evidence>
<dbReference type="InParanoid" id="D8TVC3"/>
<keyword evidence="8" id="KW-0443">Lipid metabolism</keyword>
<keyword evidence="9 14" id="KW-0472">Membrane</keyword>
<dbReference type="RefSeq" id="XP_002950475.1">
    <property type="nucleotide sequence ID" value="XM_002950429.1"/>
</dbReference>
<evidence type="ECO:0000256" key="11">
    <source>
        <dbReference type="ARBA" id="ARBA00023264"/>
    </source>
</evidence>
<sequence length="560" mass="60795">MSHALEVHLGLPRRRRRRGPRSPPPIPAVQRLGARTSPPVQPPMSLTAAPPPKPQPPGRRRPATSRLWRRDPYRSQSYCNLAPIPIQRVTAVRHRRRQPTVLPPPQPPQPPPPQLPPQLPRTPLPRPSGVPRVTVWCSAAGLAAPGGTGGDGDEGVPLGSNAADRPAAAGEDAEEDEEEYDDALELGLDSDLSDLRLDLEFGLGLIDARDSFASAGGAVPGVVEDAEAAAAAAEAEEAEAKSTEGGDGMEWLPVRKPSSAGRGGGGGAAAAATAAAAAAANEAEQRGVDALLACLSVSAGGRPAVLAEAMVDMHGGLHDLPRQLHDLQEQRKEAQATPLKRRQYDFCYYANLLLVLQLWILPRCATLAKVVTFSYNTGPLAWSILTFRNSLVFHDLDKVTSLFLHLVPALVSWSLRWHGDPGRFGPPGEATPEERARWHSAGFGPNVLLPMVFYVAWALAYYLKIFVFSRAKIQQRGYRTLFNYVTTQKKPPVYLFLHLCFCATTFAVAMLCWHSFWAHTALLAAVASASIWHGGSYYFEVFARRYHEQLLPSASPRKEA</sequence>
<keyword evidence="16" id="KW-1185">Reference proteome</keyword>
<evidence type="ECO:0000256" key="13">
    <source>
        <dbReference type="SAM" id="MobiDB-lite"/>
    </source>
</evidence>
<keyword evidence="4" id="KW-0444">Lipid biosynthesis</keyword>
<dbReference type="EMBL" id="GL378339">
    <property type="protein sequence ID" value="EFJ48676.1"/>
    <property type="molecule type" value="Genomic_DNA"/>
</dbReference>
<name>D8TVC3_VOLCA</name>
<feature type="transmembrane region" description="Helical" evidence="14">
    <location>
        <begin position="517"/>
        <end position="539"/>
    </location>
</feature>
<keyword evidence="6 14" id="KW-0812">Transmembrane</keyword>
<dbReference type="GO" id="GO:0016020">
    <property type="term" value="C:membrane"/>
    <property type="evidence" value="ECO:0007669"/>
    <property type="project" value="UniProtKB-SubCell"/>
</dbReference>
<protein>
    <recommendedName>
        <fullName evidence="3">Glycerophosphocholine acyltransferase 1</fullName>
    </recommendedName>
</protein>
<dbReference type="Pfam" id="PF10998">
    <property type="entry name" value="DUF2838"/>
    <property type="match status" value="1"/>
</dbReference>
<feature type="compositionally biased region" description="Basic residues" evidence="13">
    <location>
        <begin position="11"/>
        <end position="20"/>
    </location>
</feature>
<proteinExistence type="inferred from homology"/>
<evidence type="ECO:0000256" key="2">
    <source>
        <dbReference type="ARBA" id="ARBA00006675"/>
    </source>
</evidence>
<keyword evidence="11" id="KW-1208">Phospholipid metabolism</keyword>
<feature type="transmembrane region" description="Helical" evidence="14">
    <location>
        <begin position="492"/>
        <end position="511"/>
    </location>
</feature>
<organism evidence="16">
    <name type="scientific">Volvox carteri f. nagariensis</name>
    <dbReference type="NCBI Taxonomy" id="3068"/>
    <lineage>
        <taxon>Eukaryota</taxon>
        <taxon>Viridiplantae</taxon>
        <taxon>Chlorophyta</taxon>
        <taxon>core chlorophytes</taxon>
        <taxon>Chlorophyceae</taxon>
        <taxon>CS clade</taxon>
        <taxon>Chlamydomonadales</taxon>
        <taxon>Volvocaceae</taxon>
        <taxon>Volvox</taxon>
    </lineage>
</organism>
<keyword evidence="5" id="KW-0808">Transferase</keyword>
<dbReference type="AlphaFoldDB" id="D8TVC3"/>
<dbReference type="GO" id="GO:0016746">
    <property type="term" value="F:acyltransferase activity"/>
    <property type="evidence" value="ECO:0007669"/>
    <property type="project" value="UniProtKB-KW"/>
</dbReference>
<reference evidence="15 16" key="1">
    <citation type="journal article" date="2010" name="Science">
        <title>Genomic analysis of organismal complexity in the multicellular green alga Volvox carteri.</title>
        <authorList>
            <person name="Prochnik S.E."/>
            <person name="Umen J."/>
            <person name="Nedelcu A.M."/>
            <person name="Hallmann A."/>
            <person name="Miller S.M."/>
            <person name="Nishii I."/>
            <person name="Ferris P."/>
            <person name="Kuo A."/>
            <person name="Mitros T."/>
            <person name="Fritz-Laylin L.K."/>
            <person name="Hellsten U."/>
            <person name="Chapman J."/>
            <person name="Simakov O."/>
            <person name="Rensing S.A."/>
            <person name="Terry A."/>
            <person name="Pangilinan J."/>
            <person name="Kapitonov V."/>
            <person name="Jurka J."/>
            <person name="Salamov A."/>
            <person name="Shapiro H."/>
            <person name="Schmutz J."/>
            <person name="Grimwood J."/>
            <person name="Lindquist E."/>
            <person name="Lucas S."/>
            <person name="Grigoriev I.V."/>
            <person name="Schmitt R."/>
            <person name="Kirk D."/>
            <person name="Rokhsar D.S."/>
        </authorList>
    </citation>
    <scope>NUCLEOTIDE SEQUENCE [LARGE SCALE GENOMIC DNA]</scope>
    <source>
        <strain evidence="16">f. Nagariensis / Eve</strain>
    </source>
</reference>
<dbReference type="Proteomes" id="UP000001058">
    <property type="component" value="Unassembled WGS sequence"/>
</dbReference>
<feature type="transmembrane region" description="Helical" evidence="14">
    <location>
        <begin position="447"/>
        <end position="471"/>
    </location>
</feature>